<protein>
    <submittedName>
        <fullName evidence="1">Uncharacterized protein</fullName>
    </submittedName>
</protein>
<organism evidence="1 2">
    <name type="scientific">Colletotrichum melonis</name>
    <dbReference type="NCBI Taxonomy" id="1209925"/>
    <lineage>
        <taxon>Eukaryota</taxon>
        <taxon>Fungi</taxon>
        <taxon>Dikarya</taxon>
        <taxon>Ascomycota</taxon>
        <taxon>Pezizomycotina</taxon>
        <taxon>Sordariomycetes</taxon>
        <taxon>Hypocreomycetidae</taxon>
        <taxon>Glomerellales</taxon>
        <taxon>Glomerellaceae</taxon>
        <taxon>Colletotrichum</taxon>
        <taxon>Colletotrichum acutatum species complex</taxon>
    </lineage>
</organism>
<evidence type="ECO:0000313" key="1">
    <source>
        <dbReference type="EMBL" id="KAK1468620.1"/>
    </source>
</evidence>
<evidence type="ECO:0000313" key="2">
    <source>
        <dbReference type="Proteomes" id="UP001239795"/>
    </source>
</evidence>
<proteinExistence type="predicted"/>
<name>A0AAI9V3F3_9PEZI</name>
<keyword evidence="2" id="KW-1185">Reference proteome</keyword>
<dbReference type="EMBL" id="MLGG01000001">
    <property type="protein sequence ID" value="KAK1468620.1"/>
    <property type="molecule type" value="Genomic_DNA"/>
</dbReference>
<reference evidence="1 2" key="1">
    <citation type="submission" date="2016-10" db="EMBL/GenBank/DDBJ databases">
        <title>The genome sequence of Colletotrichum fioriniae PJ7.</title>
        <authorList>
            <person name="Baroncelli R."/>
        </authorList>
    </citation>
    <scope>NUCLEOTIDE SEQUENCE [LARGE SCALE GENOMIC DNA]</scope>
    <source>
        <strain evidence="1">Col 31</strain>
    </source>
</reference>
<comment type="caution">
    <text evidence="1">The sequence shown here is derived from an EMBL/GenBank/DDBJ whole genome shotgun (WGS) entry which is preliminary data.</text>
</comment>
<dbReference type="Proteomes" id="UP001239795">
    <property type="component" value="Unassembled WGS sequence"/>
</dbReference>
<sequence>MSHLYIYCVSKPFSSRAHTTAIGPSTALHILRTLPPVFAHSASPPWSSNVMQARGSRSRRLASLRPSRFPRLQGALRLLATARTRPR</sequence>
<accession>A0AAI9V3F3</accession>
<dbReference type="AlphaFoldDB" id="A0AAI9V3F3"/>
<gene>
    <name evidence="1" type="ORF">CMEL01_00387</name>
</gene>